<protein>
    <submittedName>
        <fullName evidence="2">DUF3108 domain-containing protein</fullName>
    </submittedName>
</protein>
<feature type="chain" id="PRO_5045910993" evidence="1">
    <location>
        <begin position="26"/>
        <end position="253"/>
    </location>
</feature>
<accession>A0ABR6YP80</accession>
<dbReference type="Pfam" id="PF11306">
    <property type="entry name" value="DUF3108"/>
    <property type="match status" value="1"/>
</dbReference>
<dbReference type="InterPro" id="IPR021457">
    <property type="entry name" value="DUF3108"/>
</dbReference>
<proteinExistence type="predicted"/>
<feature type="signal peptide" evidence="1">
    <location>
        <begin position="1"/>
        <end position="25"/>
    </location>
</feature>
<name>A0ABR6YP80_9BURK</name>
<reference evidence="2 3" key="1">
    <citation type="submission" date="2020-08" db="EMBL/GenBank/DDBJ databases">
        <title>Novel species isolated from subtropical streams in China.</title>
        <authorList>
            <person name="Lu H."/>
        </authorList>
    </citation>
    <scope>NUCLEOTIDE SEQUENCE [LARGE SCALE GENOMIC DNA]</scope>
    <source>
        <strain evidence="2 3">FT31W</strain>
    </source>
</reference>
<evidence type="ECO:0000256" key="1">
    <source>
        <dbReference type="SAM" id="SignalP"/>
    </source>
</evidence>
<organism evidence="2 3">
    <name type="scientific">Undibacterium griseum</name>
    <dbReference type="NCBI Taxonomy" id="2762295"/>
    <lineage>
        <taxon>Bacteria</taxon>
        <taxon>Pseudomonadati</taxon>
        <taxon>Pseudomonadota</taxon>
        <taxon>Betaproteobacteria</taxon>
        <taxon>Burkholderiales</taxon>
        <taxon>Oxalobacteraceae</taxon>
        <taxon>Undibacterium</taxon>
    </lineage>
</organism>
<comment type="caution">
    <text evidence="2">The sequence shown here is derived from an EMBL/GenBank/DDBJ whole genome shotgun (WGS) entry which is preliminary data.</text>
</comment>
<sequence>MTFSLRLHSLLPAILLSLLSQSAFCADHAASVAAKSAFSLPPPVELQYSIRARQSGIPLSGSASVKWQWHDKSYQIQTETRAMLLGKILDASSQGTIDEYGLAPEKFIEKRLGKPPTTTSFERDSKTLRFSASEASYALKGGEQDRTSATWQLVALARAAGDKFRPGSEWKMFVAGRRDAEPWSFKVIATENLSTALGDFSTVHITKAPPPDSKDQQLDIWLAPALDWYPVRLKFSDASGEFVDQLIESKHPL</sequence>
<dbReference type="Proteomes" id="UP000613113">
    <property type="component" value="Unassembled WGS sequence"/>
</dbReference>
<dbReference type="EMBL" id="JACOGC010000004">
    <property type="protein sequence ID" value="MBC3885697.1"/>
    <property type="molecule type" value="Genomic_DNA"/>
</dbReference>
<evidence type="ECO:0000313" key="3">
    <source>
        <dbReference type="Proteomes" id="UP000613113"/>
    </source>
</evidence>
<evidence type="ECO:0000313" key="2">
    <source>
        <dbReference type="EMBL" id="MBC3885697.1"/>
    </source>
</evidence>
<gene>
    <name evidence="2" type="ORF">H8K27_11200</name>
</gene>
<dbReference type="RefSeq" id="WP_186863266.1">
    <property type="nucleotide sequence ID" value="NZ_JACOGC010000004.1"/>
</dbReference>
<keyword evidence="3" id="KW-1185">Reference proteome</keyword>
<keyword evidence="1" id="KW-0732">Signal</keyword>